<evidence type="ECO:0000256" key="5">
    <source>
        <dbReference type="ARBA" id="ARBA00023012"/>
    </source>
</evidence>
<dbReference type="InterPro" id="IPR013656">
    <property type="entry name" value="PAS_4"/>
</dbReference>
<dbReference type="SMART" id="SM00388">
    <property type="entry name" value="HisKA"/>
    <property type="match status" value="1"/>
</dbReference>
<dbReference type="InterPro" id="IPR005467">
    <property type="entry name" value="His_kinase_dom"/>
</dbReference>
<dbReference type="CDD" id="cd00156">
    <property type="entry name" value="REC"/>
    <property type="match status" value="1"/>
</dbReference>
<gene>
    <name evidence="11" type="ORF">SAMN05216277_102213</name>
</gene>
<dbReference type="EC" id="2.7.13.3" evidence="2"/>
<dbReference type="InterPro" id="IPR036097">
    <property type="entry name" value="HisK_dim/P_sf"/>
</dbReference>
<name>A0A1I5NVB6_9EURY</name>
<dbReference type="PROSITE" id="PS50112">
    <property type="entry name" value="PAS"/>
    <property type="match status" value="2"/>
</dbReference>
<dbReference type="InterPro" id="IPR036890">
    <property type="entry name" value="HATPase_C_sf"/>
</dbReference>
<dbReference type="Pfam" id="PF02518">
    <property type="entry name" value="HATPase_c"/>
    <property type="match status" value="1"/>
</dbReference>
<evidence type="ECO:0000256" key="2">
    <source>
        <dbReference type="ARBA" id="ARBA00012438"/>
    </source>
</evidence>
<dbReference type="CDD" id="cd00082">
    <property type="entry name" value="HisKA"/>
    <property type="match status" value="1"/>
</dbReference>
<dbReference type="InterPro" id="IPR050736">
    <property type="entry name" value="Sensor_HK_Regulatory"/>
</dbReference>
<dbReference type="SUPFAM" id="SSF55785">
    <property type="entry name" value="PYP-like sensor domain (PAS domain)"/>
    <property type="match status" value="4"/>
</dbReference>
<dbReference type="Gene3D" id="3.30.450.20">
    <property type="entry name" value="PAS domain"/>
    <property type="match status" value="4"/>
</dbReference>
<dbReference type="InterPro" id="IPR029016">
    <property type="entry name" value="GAF-like_dom_sf"/>
</dbReference>
<dbReference type="InterPro" id="IPR003018">
    <property type="entry name" value="GAF"/>
</dbReference>
<evidence type="ECO:0000256" key="6">
    <source>
        <dbReference type="PROSITE-ProRule" id="PRU00169"/>
    </source>
</evidence>
<feature type="domain" description="PAC" evidence="10">
    <location>
        <begin position="345"/>
        <end position="397"/>
    </location>
</feature>
<dbReference type="SUPFAM" id="SSF47384">
    <property type="entry name" value="Homodimeric domain of signal transducing histidine kinase"/>
    <property type="match status" value="1"/>
</dbReference>
<feature type="domain" description="PAC" evidence="10">
    <location>
        <begin position="217"/>
        <end position="268"/>
    </location>
</feature>
<dbReference type="PANTHER" id="PTHR43711:SF1">
    <property type="entry name" value="HISTIDINE KINASE 1"/>
    <property type="match status" value="1"/>
</dbReference>
<dbReference type="Proteomes" id="UP000183769">
    <property type="component" value="Unassembled WGS sequence"/>
</dbReference>
<organism evidence="11 12">
    <name type="scientific">Halolamina pelagica</name>
    <dbReference type="NCBI Taxonomy" id="699431"/>
    <lineage>
        <taxon>Archaea</taxon>
        <taxon>Methanobacteriati</taxon>
        <taxon>Methanobacteriota</taxon>
        <taxon>Stenosarchaea group</taxon>
        <taxon>Halobacteria</taxon>
        <taxon>Halobacteriales</taxon>
        <taxon>Haloferacaceae</taxon>
    </lineage>
</organism>
<keyword evidence="5" id="KW-0902">Two-component regulatory system</keyword>
<dbReference type="InterPro" id="IPR035965">
    <property type="entry name" value="PAS-like_dom_sf"/>
</dbReference>
<keyword evidence="3" id="KW-0808">Transferase</keyword>
<evidence type="ECO:0000313" key="11">
    <source>
        <dbReference type="EMBL" id="SFP25735.1"/>
    </source>
</evidence>
<feature type="domain" description="PAS" evidence="9">
    <location>
        <begin position="398"/>
        <end position="471"/>
    </location>
</feature>
<feature type="domain" description="PAC" evidence="10">
    <location>
        <begin position="594"/>
        <end position="646"/>
    </location>
</feature>
<comment type="catalytic activity">
    <reaction evidence="1">
        <text>ATP + protein L-histidine = ADP + protein N-phospho-L-histidine.</text>
        <dbReference type="EC" id="2.7.13.3"/>
    </reaction>
</comment>
<dbReference type="PROSITE" id="PS50110">
    <property type="entry name" value="RESPONSE_REGULATORY"/>
    <property type="match status" value="1"/>
</dbReference>
<evidence type="ECO:0000256" key="1">
    <source>
        <dbReference type="ARBA" id="ARBA00000085"/>
    </source>
</evidence>
<feature type="modified residue" description="4-aspartylphosphate" evidence="6">
    <location>
        <position position="60"/>
    </location>
</feature>
<dbReference type="Pfam" id="PF13185">
    <property type="entry name" value="GAF_2"/>
    <property type="match status" value="1"/>
</dbReference>
<feature type="domain" description="PAS" evidence="9">
    <location>
        <begin position="517"/>
        <end position="592"/>
    </location>
</feature>
<dbReference type="Pfam" id="PF08448">
    <property type="entry name" value="PAS_4"/>
    <property type="match status" value="3"/>
</dbReference>
<dbReference type="AlphaFoldDB" id="A0A1I5NVB6"/>
<dbReference type="SUPFAM" id="SSF55781">
    <property type="entry name" value="GAF domain-like"/>
    <property type="match status" value="1"/>
</dbReference>
<proteinExistence type="predicted"/>
<dbReference type="InterPro" id="IPR003661">
    <property type="entry name" value="HisK_dim/P_dom"/>
</dbReference>
<dbReference type="SMART" id="SM00086">
    <property type="entry name" value="PAC"/>
    <property type="match status" value="4"/>
</dbReference>
<dbReference type="InterPro" id="IPR001610">
    <property type="entry name" value="PAC"/>
</dbReference>
<evidence type="ECO:0000259" key="10">
    <source>
        <dbReference type="PROSITE" id="PS50113"/>
    </source>
</evidence>
<keyword evidence="4" id="KW-0418">Kinase</keyword>
<evidence type="ECO:0000259" key="8">
    <source>
        <dbReference type="PROSITE" id="PS50110"/>
    </source>
</evidence>
<dbReference type="PROSITE" id="PS50113">
    <property type="entry name" value="PAC"/>
    <property type="match status" value="4"/>
</dbReference>
<sequence>MSGMSDSICVLHVDDDPNLTDMAATFLEREDGRITVRTATNAEVGREMLAEYDVDCIVSDYDMPGQNGIEFLEVVRAEYPDLPFILYTGKGSEEVASEAISAGVTDYLEKESGTDQYTVLANRITNVVESYRSQQRLAERNNELRRYKHMVNSMQEAACIYDEDGRFRTVNEYLADWYDTSREALEGEESGLIAAIREQIEDGDPYQALLDGQRDQLSGEIDARFPDHGYAQVEFRMTPLTVDGSVEGAVGVVRDITERKERERELRRAERRFEAMFNDPNILVGLIDTDGGIIDINETAVGYIDAELEAVTDRLFWETPWFTGDERLQREVREWVDQAAAGEYVEFEIDLSEAVGDHLVISGVFRPVRNDTGEVVSLLISGRDITEREKRENRLEHTTARLQALFEHSPDMINVHDAKGNIIDPNSRLCEETGYDREELTGTKVWNLDQAIDPDEARSLWREMETGNQRKFEGVYQRRDGSTFPVEVNLRRLSLDGETRFVVISRNISERKTRERDLERYEAIVENTEDGISIFTADGTIEFVNQRIADISGVPQADWVGEHVSMYTEIGTLTGEEVATIEEGIEAIVRGETDEVSIELTPDVPGDLGVIELRLTPFETATGTDHVIGFSRDVTERKRREQTLRELQHRTEELIRASTRKEIADIAVTTAHDVLGLSLSGVHLADDERTVLEPTAVTDEVREHLGEAPAYERTDPERSADAVNWEIFEAGETVVIEDTHDADGIPGVKTPSRSGIIQPLGDHGLFITSSPNPHAFDEGDVALIEIFATIVTAVLDRNDREATLRDRTRRLEAQKDRLDQFASIVSHDLRNPLNVAEGRLELAREEYDSEHLEPVARALDRMDALIDDLLTLSREGETVTDLEPVDLTTIAERCWTNVETTEATLATQVNRAVYADESRLKQVFENLIRNAVEHGDDDVTVIVGELDDGFYIEDDGAGIPESEREEVFDMGYSTNEEGTGFGLSIVEQIVEAHDWEINVTEGSDGGARFEITGVEFAGE</sequence>
<reference evidence="12" key="1">
    <citation type="submission" date="2016-10" db="EMBL/GenBank/DDBJ databases">
        <authorList>
            <person name="Varghese N."/>
            <person name="Submissions S."/>
        </authorList>
    </citation>
    <scope>NUCLEOTIDE SEQUENCE [LARGE SCALE GENOMIC DNA]</scope>
    <source>
        <strain evidence="12">CGMCC 1.10329</strain>
    </source>
</reference>
<dbReference type="InterPro" id="IPR000700">
    <property type="entry name" value="PAS-assoc_C"/>
</dbReference>
<evidence type="ECO:0000259" key="7">
    <source>
        <dbReference type="PROSITE" id="PS50109"/>
    </source>
</evidence>
<dbReference type="CDD" id="cd00130">
    <property type="entry name" value="PAS"/>
    <property type="match status" value="2"/>
</dbReference>
<dbReference type="OrthoDB" id="8127at2157"/>
<dbReference type="SMART" id="SM00448">
    <property type="entry name" value="REC"/>
    <property type="match status" value="1"/>
</dbReference>
<dbReference type="InterPro" id="IPR001789">
    <property type="entry name" value="Sig_transdc_resp-reg_receiver"/>
</dbReference>
<dbReference type="InterPro" id="IPR011006">
    <property type="entry name" value="CheY-like_superfamily"/>
</dbReference>
<dbReference type="Pfam" id="PF13426">
    <property type="entry name" value="PAS_9"/>
    <property type="match status" value="1"/>
</dbReference>
<dbReference type="SMART" id="SM00091">
    <property type="entry name" value="PAS"/>
    <property type="match status" value="4"/>
</dbReference>
<feature type="domain" description="PAC" evidence="10">
    <location>
        <begin position="470"/>
        <end position="520"/>
    </location>
</feature>
<evidence type="ECO:0000259" key="9">
    <source>
        <dbReference type="PROSITE" id="PS50112"/>
    </source>
</evidence>
<evidence type="ECO:0000256" key="4">
    <source>
        <dbReference type="ARBA" id="ARBA00022777"/>
    </source>
</evidence>
<dbReference type="NCBIfam" id="TIGR00229">
    <property type="entry name" value="sensory_box"/>
    <property type="match status" value="4"/>
</dbReference>
<feature type="domain" description="Response regulatory" evidence="8">
    <location>
        <begin position="9"/>
        <end position="125"/>
    </location>
</feature>
<dbReference type="Gene3D" id="3.30.565.10">
    <property type="entry name" value="Histidine kinase-like ATPase, C-terminal domain"/>
    <property type="match status" value="1"/>
</dbReference>
<dbReference type="SUPFAM" id="SSF55874">
    <property type="entry name" value="ATPase domain of HSP90 chaperone/DNA topoisomerase II/histidine kinase"/>
    <property type="match status" value="1"/>
</dbReference>
<protein>
    <recommendedName>
        <fullName evidence="2">histidine kinase</fullName>
        <ecNumber evidence="2">2.7.13.3</ecNumber>
    </recommendedName>
</protein>
<evidence type="ECO:0000256" key="3">
    <source>
        <dbReference type="ARBA" id="ARBA00022679"/>
    </source>
</evidence>
<dbReference type="Pfam" id="PF00072">
    <property type="entry name" value="Response_reg"/>
    <property type="match status" value="1"/>
</dbReference>
<dbReference type="SUPFAM" id="SSF52172">
    <property type="entry name" value="CheY-like"/>
    <property type="match status" value="1"/>
</dbReference>
<keyword evidence="12" id="KW-1185">Reference proteome</keyword>
<dbReference type="RefSeq" id="WP_074875759.1">
    <property type="nucleotide sequence ID" value="NZ_FOXI01000002.1"/>
</dbReference>
<dbReference type="Gene3D" id="3.40.50.2300">
    <property type="match status" value="1"/>
</dbReference>
<dbReference type="Pfam" id="PF00512">
    <property type="entry name" value="HisKA"/>
    <property type="match status" value="1"/>
</dbReference>
<accession>A0A1I5NVB6</accession>
<dbReference type="PANTHER" id="PTHR43711">
    <property type="entry name" value="TWO-COMPONENT HISTIDINE KINASE"/>
    <property type="match status" value="1"/>
</dbReference>
<dbReference type="InterPro" id="IPR000014">
    <property type="entry name" value="PAS"/>
</dbReference>
<dbReference type="Gene3D" id="1.10.287.130">
    <property type="match status" value="1"/>
</dbReference>
<dbReference type="InterPro" id="IPR003594">
    <property type="entry name" value="HATPase_dom"/>
</dbReference>
<dbReference type="SMART" id="SM00387">
    <property type="entry name" value="HATPase_c"/>
    <property type="match status" value="1"/>
</dbReference>
<dbReference type="CDD" id="cd00075">
    <property type="entry name" value="HATPase"/>
    <property type="match status" value="1"/>
</dbReference>
<dbReference type="Gene3D" id="3.30.450.40">
    <property type="match status" value="1"/>
</dbReference>
<dbReference type="PROSITE" id="PS50109">
    <property type="entry name" value="HIS_KIN"/>
    <property type="match status" value="1"/>
</dbReference>
<dbReference type="EMBL" id="FOXI01000002">
    <property type="protein sequence ID" value="SFP25735.1"/>
    <property type="molecule type" value="Genomic_DNA"/>
</dbReference>
<keyword evidence="6" id="KW-0597">Phosphoprotein</keyword>
<evidence type="ECO:0000313" key="12">
    <source>
        <dbReference type="Proteomes" id="UP000183769"/>
    </source>
</evidence>
<dbReference type="GO" id="GO:0000155">
    <property type="term" value="F:phosphorelay sensor kinase activity"/>
    <property type="evidence" value="ECO:0007669"/>
    <property type="project" value="InterPro"/>
</dbReference>
<feature type="domain" description="Histidine kinase" evidence="7">
    <location>
        <begin position="824"/>
        <end position="1012"/>
    </location>
</feature>